<dbReference type="GO" id="GO:0000981">
    <property type="term" value="F:DNA-binding transcription factor activity, RNA polymerase II-specific"/>
    <property type="evidence" value="ECO:0007669"/>
    <property type="project" value="TreeGrafter"/>
</dbReference>
<keyword evidence="7" id="KW-1185">Reference proteome</keyword>
<reference evidence="6" key="1">
    <citation type="submission" date="2022-12" db="EMBL/GenBank/DDBJ databases">
        <authorList>
            <person name="Petersen C."/>
        </authorList>
    </citation>
    <scope>NUCLEOTIDE SEQUENCE</scope>
    <source>
        <strain evidence="6">IBT 3081</strain>
    </source>
</reference>
<evidence type="ECO:0000256" key="5">
    <source>
        <dbReference type="ARBA" id="ARBA00023242"/>
    </source>
</evidence>
<keyword evidence="2" id="KW-0805">Transcription regulation</keyword>
<evidence type="ECO:0008006" key="8">
    <source>
        <dbReference type="Google" id="ProtNLM"/>
    </source>
</evidence>
<evidence type="ECO:0000256" key="4">
    <source>
        <dbReference type="ARBA" id="ARBA00023163"/>
    </source>
</evidence>
<gene>
    <name evidence="6" type="ORF">N7517_007495</name>
</gene>
<dbReference type="EMBL" id="JAPZBT010000002">
    <property type="protein sequence ID" value="KAJ5375489.1"/>
    <property type="molecule type" value="Genomic_DNA"/>
</dbReference>
<protein>
    <recommendedName>
        <fullName evidence="8">Transcription factor domain-containing protein</fullName>
    </recommendedName>
</protein>
<keyword evidence="3" id="KW-0238">DNA-binding</keyword>
<evidence type="ECO:0000256" key="2">
    <source>
        <dbReference type="ARBA" id="ARBA00023015"/>
    </source>
</evidence>
<dbReference type="PANTHER" id="PTHR31845:SF32">
    <property type="entry name" value="MISCELLANEOUS ZN(II)2CYS6 TRANSCRIPTION FACTOR (EUROFUNG)-RELATED"/>
    <property type="match status" value="1"/>
</dbReference>
<dbReference type="InterPro" id="IPR051089">
    <property type="entry name" value="prtT"/>
</dbReference>
<dbReference type="GO" id="GO:0000976">
    <property type="term" value="F:transcription cis-regulatory region binding"/>
    <property type="evidence" value="ECO:0007669"/>
    <property type="project" value="TreeGrafter"/>
</dbReference>
<dbReference type="AlphaFoldDB" id="A0A9W9VCC7"/>
<proteinExistence type="predicted"/>
<dbReference type="RefSeq" id="XP_056581475.1">
    <property type="nucleotide sequence ID" value="XM_056725225.1"/>
</dbReference>
<comment type="caution">
    <text evidence="6">The sequence shown here is derived from an EMBL/GenBank/DDBJ whole genome shotgun (WGS) entry which is preliminary data.</text>
</comment>
<organism evidence="6 7">
    <name type="scientific">Penicillium concentricum</name>
    <dbReference type="NCBI Taxonomy" id="293559"/>
    <lineage>
        <taxon>Eukaryota</taxon>
        <taxon>Fungi</taxon>
        <taxon>Dikarya</taxon>
        <taxon>Ascomycota</taxon>
        <taxon>Pezizomycotina</taxon>
        <taxon>Eurotiomycetes</taxon>
        <taxon>Eurotiomycetidae</taxon>
        <taxon>Eurotiales</taxon>
        <taxon>Aspergillaceae</taxon>
        <taxon>Penicillium</taxon>
    </lineage>
</organism>
<keyword evidence="4" id="KW-0804">Transcription</keyword>
<dbReference type="GeneID" id="81464408"/>
<evidence type="ECO:0000256" key="3">
    <source>
        <dbReference type="ARBA" id="ARBA00023125"/>
    </source>
</evidence>
<evidence type="ECO:0000313" key="6">
    <source>
        <dbReference type="EMBL" id="KAJ5375489.1"/>
    </source>
</evidence>
<evidence type="ECO:0000313" key="7">
    <source>
        <dbReference type="Proteomes" id="UP001147752"/>
    </source>
</evidence>
<evidence type="ECO:0000256" key="1">
    <source>
        <dbReference type="ARBA" id="ARBA00004123"/>
    </source>
</evidence>
<dbReference type="OrthoDB" id="5226580at2759"/>
<keyword evidence="5" id="KW-0539">Nucleus</keyword>
<name>A0A9W9VCC7_9EURO</name>
<dbReference type="Proteomes" id="UP001147752">
    <property type="component" value="Unassembled WGS sequence"/>
</dbReference>
<dbReference type="GO" id="GO:0005634">
    <property type="term" value="C:nucleus"/>
    <property type="evidence" value="ECO:0007669"/>
    <property type="project" value="UniProtKB-SubCell"/>
</dbReference>
<accession>A0A9W9VCC7</accession>
<reference evidence="6" key="2">
    <citation type="journal article" date="2023" name="IMA Fungus">
        <title>Comparative genomic study of the Penicillium genus elucidates a diverse pangenome and 15 lateral gene transfer events.</title>
        <authorList>
            <person name="Petersen C."/>
            <person name="Sorensen T."/>
            <person name="Nielsen M.R."/>
            <person name="Sondergaard T.E."/>
            <person name="Sorensen J.L."/>
            <person name="Fitzpatrick D.A."/>
            <person name="Frisvad J.C."/>
            <person name="Nielsen K.L."/>
        </authorList>
    </citation>
    <scope>NUCLEOTIDE SEQUENCE</scope>
    <source>
        <strain evidence="6">IBT 3081</strain>
    </source>
</reference>
<dbReference type="PANTHER" id="PTHR31845">
    <property type="entry name" value="FINGER DOMAIN PROTEIN, PUTATIVE-RELATED"/>
    <property type="match status" value="1"/>
</dbReference>
<sequence>MQRERPLLWLCVWANGCKSVAQQRAIEVRIRETLAQKVLVDLERNLDLLLGLIAYLSWASDKYSGKSILAVFANIAMSLLSDLKLDRSFREFPCRELDAPKAFSHPIKETVQLNHRTNEERRAVLGCYIICTTIAWFLKNRPVQWTVHMEGCLQDLGEHPEVPGDRVLVILTQLSKLKSDLHQVSTWRQIEDPCPQTKSHRTLHVKSLGGVLDKIKSSAPPEILGNKIVLSYVYFTEALINELPLYPVEMPQQMGCFDFGRTESFFACLQAIKHCIENFVTFAPEAVHSHTMILHLHFSRCTHILYRLSLMEDPSWNRGDIPHIIDVLRSIEQCASLYGSVPAAIGMDTDGSDMYTQAAEILRATMALWRRKFEEAGVIPPTTKDQHSDSSTLEADEGIFYLPADGWFADIFHWSDPFHIDT</sequence>
<comment type="subcellular location">
    <subcellularLocation>
        <location evidence="1">Nucleus</location>
    </subcellularLocation>
</comment>